<organism evidence="12 13">
    <name type="scientific">Pararhizobium mangrovi</name>
    <dbReference type="NCBI Taxonomy" id="2590452"/>
    <lineage>
        <taxon>Bacteria</taxon>
        <taxon>Pseudomonadati</taxon>
        <taxon>Pseudomonadota</taxon>
        <taxon>Alphaproteobacteria</taxon>
        <taxon>Hyphomicrobiales</taxon>
        <taxon>Rhizobiaceae</taxon>
        <taxon>Rhizobium/Agrobacterium group</taxon>
        <taxon>Pararhizobium</taxon>
    </lineage>
</organism>
<dbReference type="EMBL" id="VHLH01000007">
    <property type="protein sequence ID" value="TPW30251.1"/>
    <property type="molecule type" value="Genomic_DNA"/>
</dbReference>
<dbReference type="GO" id="GO:0005886">
    <property type="term" value="C:plasma membrane"/>
    <property type="evidence" value="ECO:0007669"/>
    <property type="project" value="UniProtKB-SubCell"/>
</dbReference>
<comment type="caution">
    <text evidence="12">The sequence shown here is derived from an EMBL/GenBank/DDBJ whole genome shotgun (WGS) entry which is preliminary data.</text>
</comment>
<feature type="transmembrane region" description="Helical" evidence="11">
    <location>
        <begin position="291"/>
        <end position="311"/>
    </location>
</feature>
<evidence type="ECO:0000256" key="3">
    <source>
        <dbReference type="ARBA" id="ARBA00022448"/>
    </source>
</evidence>
<dbReference type="CDD" id="cd06579">
    <property type="entry name" value="TM_PBP1_transp_AraH_like"/>
    <property type="match status" value="1"/>
</dbReference>
<keyword evidence="6 11" id="KW-0812">Transmembrane</keyword>
<evidence type="ECO:0000256" key="7">
    <source>
        <dbReference type="ARBA" id="ARBA00022989"/>
    </source>
</evidence>
<sequence>MNALLFRPRDLLLAGAIVLLAIAISTRYGAFVSLSNLLNVYNDTAILIMLAFAQTAVILTRCIDLSVAANLALTGMIVAQLNTIAPGVPILALIALALLIGAVLGAINGFLVWKIAIPPIVVTLGTLTIYRGLIFVIAGGEWVNAHQMSDAFKAFPRETLFGVPVLSWISLLLIVVMGLVLTRTALGRSFYAVGGNPAAAVYAGIDPGRVRFLAYTISGAISGLCGYLWVSRYAVAYVDIANGFELDVVAACVIGGVSIAGGIGTTAGAVLGALFLGVIKNALPVIDVSPFWQMAISGAAIILAVAFNARAERTKGRIILKRAETTA</sequence>
<dbReference type="InterPro" id="IPR001851">
    <property type="entry name" value="ABC_transp_permease"/>
</dbReference>
<evidence type="ECO:0000313" key="13">
    <source>
        <dbReference type="Proteomes" id="UP000320314"/>
    </source>
</evidence>
<dbReference type="RefSeq" id="WP_141166102.1">
    <property type="nucleotide sequence ID" value="NZ_VHLH01000007.1"/>
</dbReference>
<evidence type="ECO:0000256" key="8">
    <source>
        <dbReference type="ARBA" id="ARBA00023136"/>
    </source>
</evidence>
<feature type="transmembrane region" description="Helical" evidence="11">
    <location>
        <begin position="45"/>
        <end position="78"/>
    </location>
</feature>
<dbReference type="PANTHER" id="PTHR32196">
    <property type="entry name" value="ABC TRANSPORTER PERMEASE PROTEIN YPHD-RELATED-RELATED"/>
    <property type="match status" value="1"/>
</dbReference>
<keyword evidence="13" id="KW-1185">Reference proteome</keyword>
<evidence type="ECO:0000256" key="2">
    <source>
        <dbReference type="ARBA" id="ARBA00011262"/>
    </source>
</evidence>
<keyword evidence="8 11" id="KW-0472">Membrane</keyword>
<name>A0A506UAW7_9HYPH</name>
<feature type="transmembrane region" description="Helical" evidence="11">
    <location>
        <begin position="212"/>
        <end position="230"/>
    </location>
</feature>
<gene>
    <name evidence="12" type="ORF">FJU11_05855</name>
</gene>
<dbReference type="Proteomes" id="UP000320314">
    <property type="component" value="Unassembled WGS sequence"/>
</dbReference>
<keyword evidence="7 11" id="KW-1133">Transmembrane helix</keyword>
<comment type="subcellular location">
    <subcellularLocation>
        <location evidence="1">Cell membrane</location>
        <topology evidence="1">Multi-pass membrane protein</topology>
    </subcellularLocation>
</comment>
<dbReference type="PANTHER" id="PTHR32196:SF29">
    <property type="entry name" value="AUTOINDUCER 2 IMPORT SYSTEM PERMEASE PROTEIN LSRC"/>
    <property type="match status" value="1"/>
</dbReference>
<feature type="transmembrane region" description="Helical" evidence="11">
    <location>
        <begin position="117"/>
        <end position="138"/>
    </location>
</feature>
<evidence type="ECO:0000256" key="4">
    <source>
        <dbReference type="ARBA" id="ARBA00022475"/>
    </source>
</evidence>
<feature type="transmembrane region" description="Helical" evidence="11">
    <location>
        <begin position="90"/>
        <end position="111"/>
    </location>
</feature>
<accession>A0A506UAW7</accession>
<reference evidence="12 13" key="1">
    <citation type="submission" date="2019-06" db="EMBL/GenBank/DDBJ databases">
        <authorList>
            <person name="Li M."/>
        </authorList>
    </citation>
    <scope>NUCLEOTIDE SEQUENCE [LARGE SCALE GENOMIC DNA]</scope>
    <source>
        <strain evidence="12 13">BGMRC6574</strain>
    </source>
</reference>
<comment type="function">
    <text evidence="9">Part of the ABC transporter complex LsrABCD involved in autoinducer 2 (AI-2) import. Probably responsible for the translocation of the substrate across the membrane.</text>
</comment>
<comment type="subunit">
    <text evidence="2">The complex is composed of two ATP-binding proteins (LsrA), two transmembrane proteins (LsrC and LsrD) and a solute-binding protein (LsrB).</text>
</comment>
<evidence type="ECO:0000256" key="10">
    <source>
        <dbReference type="ARBA" id="ARBA00039382"/>
    </source>
</evidence>
<feature type="transmembrane region" description="Helical" evidence="11">
    <location>
        <begin position="159"/>
        <end position="181"/>
    </location>
</feature>
<evidence type="ECO:0000256" key="11">
    <source>
        <dbReference type="SAM" id="Phobius"/>
    </source>
</evidence>
<evidence type="ECO:0000256" key="1">
    <source>
        <dbReference type="ARBA" id="ARBA00004651"/>
    </source>
</evidence>
<protein>
    <recommendedName>
        <fullName evidence="10">Autoinducer 2 import system permease protein LsrC</fullName>
    </recommendedName>
</protein>
<dbReference type="Pfam" id="PF02653">
    <property type="entry name" value="BPD_transp_2"/>
    <property type="match status" value="1"/>
</dbReference>
<dbReference type="OrthoDB" id="192433at2"/>
<evidence type="ECO:0000256" key="9">
    <source>
        <dbReference type="ARBA" id="ARBA00025439"/>
    </source>
</evidence>
<evidence type="ECO:0000256" key="6">
    <source>
        <dbReference type="ARBA" id="ARBA00022692"/>
    </source>
</evidence>
<proteinExistence type="predicted"/>
<dbReference type="AlphaFoldDB" id="A0A506UAW7"/>
<keyword evidence="3" id="KW-0813">Transport</keyword>
<evidence type="ECO:0000313" key="12">
    <source>
        <dbReference type="EMBL" id="TPW30251.1"/>
    </source>
</evidence>
<feature type="transmembrane region" description="Helical" evidence="11">
    <location>
        <begin position="251"/>
        <end position="279"/>
    </location>
</feature>
<dbReference type="GO" id="GO:0022857">
    <property type="term" value="F:transmembrane transporter activity"/>
    <property type="evidence" value="ECO:0007669"/>
    <property type="project" value="InterPro"/>
</dbReference>
<keyword evidence="5" id="KW-0997">Cell inner membrane</keyword>
<keyword evidence="4" id="KW-1003">Cell membrane</keyword>
<evidence type="ECO:0000256" key="5">
    <source>
        <dbReference type="ARBA" id="ARBA00022519"/>
    </source>
</evidence>